<reference evidence="1" key="1">
    <citation type="submission" date="2014-09" db="EMBL/GenBank/DDBJ databases">
        <authorList>
            <person name="Magalhaes I.L.F."/>
            <person name="Oliveira U."/>
            <person name="Santos F.R."/>
            <person name="Vidigal T.H.D.A."/>
            <person name="Brescovit A.D."/>
            <person name="Santos A.J."/>
        </authorList>
    </citation>
    <scope>NUCLEOTIDE SEQUENCE</scope>
    <source>
        <tissue evidence="1">Shoot tissue taken approximately 20 cm above the soil surface</tissue>
    </source>
</reference>
<sequence>MLAIHNHKSYVQEKMKGLLAFPEKIIYIPTNAGNNMQKICRNTYHMEYA</sequence>
<reference evidence="1" key="2">
    <citation type="journal article" date="2015" name="Data Brief">
        <title>Shoot transcriptome of the giant reed, Arundo donax.</title>
        <authorList>
            <person name="Barrero R.A."/>
            <person name="Guerrero F.D."/>
            <person name="Moolhuijzen P."/>
            <person name="Goolsby J.A."/>
            <person name="Tidwell J."/>
            <person name="Bellgard S.E."/>
            <person name="Bellgard M.I."/>
        </authorList>
    </citation>
    <scope>NUCLEOTIDE SEQUENCE</scope>
    <source>
        <tissue evidence="1">Shoot tissue taken approximately 20 cm above the soil surface</tissue>
    </source>
</reference>
<evidence type="ECO:0000313" key="1">
    <source>
        <dbReference type="EMBL" id="JAD70919.1"/>
    </source>
</evidence>
<proteinExistence type="predicted"/>
<accession>A0A0A9C3N2</accession>
<protein>
    <submittedName>
        <fullName evidence="1">Uncharacterized protein</fullName>
    </submittedName>
</protein>
<name>A0A0A9C3N2_ARUDO</name>
<dbReference type="EMBL" id="GBRH01226976">
    <property type="protein sequence ID" value="JAD70919.1"/>
    <property type="molecule type" value="Transcribed_RNA"/>
</dbReference>
<dbReference type="AlphaFoldDB" id="A0A0A9C3N2"/>
<organism evidence="1">
    <name type="scientific">Arundo donax</name>
    <name type="common">Giant reed</name>
    <name type="synonym">Donax arundinaceus</name>
    <dbReference type="NCBI Taxonomy" id="35708"/>
    <lineage>
        <taxon>Eukaryota</taxon>
        <taxon>Viridiplantae</taxon>
        <taxon>Streptophyta</taxon>
        <taxon>Embryophyta</taxon>
        <taxon>Tracheophyta</taxon>
        <taxon>Spermatophyta</taxon>
        <taxon>Magnoliopsida</taxon>
        <taxon>Liliopsida</taxon>
        <taxon>Poales</taxon>
        <taxon>Poaceae</taxon>
        <taxon>PACMAD clade</taxon>
        <taxon>Arundinoideae</taxon>
        <taxon>Arundineae</taxon>
        <taxon>Arundo</taxon>
    </lineage>
</organism>